<dbReference type="InterPro" id="IPR012495">
    <property type="entry name" value="TadE-like_dom"/>
</dbReference>
<organism evidence="3 5">
    <name type="scientific">Methylobacterium oxalidis</name>
    <dbReference type="NCBI Taxonomy" id="944322"/>
    <lineage>
        <taxon>Bacteria</taxon>
        <taxon>Pseudomonadati</taxon>
        <taxon>Pseudomonadota</taxon>
        <taxon>Alphaproteobacteria</taxon>
        <taxon>Hyphomicrobiales</taxon>
        <taxon>Methylobacteriaceae</taxon>
        <taxon>Methylobacterium</taxon>
    </lineage>
</organism>
<evidence type="ECO:0000313" key="3">
    <source>
        <dbReference type="EMBL" id="GEP03011.1"/>
    </source>
</evidence>
<evidence type="ECO:0000313" key="6">
    <source>
        <dbReference type="Proteomes" id="UP001156856"/>
    </source>
</evidence>
<evidence type="ECO:0000256" key="1">
    <source>
        <dbReference type="SAM" id="Phobius"/>
    </source>
</evidence>
<dbReference type="EMBL" id="BSPK01000084">
    <property type="protein sequence ID" value="GLS65944.1"/>
    <property type="molecule type" value="Genomic_DNA"/>
</dbReference>
<evidence type="ECO:0000313" key="4">
    <source>
        <dbReference type="EMBL" id="GLS65944.1"/>
    </source>
</evidence>
<reference evidence="6" key="2">
    <citation type="journal article" date="2019" name="Int. J. Syst. Evol. Microbiol.">
        <title>The Global Catalogue of Microorganisms (GCM) 10K type strain sequencing project: providing services to taxonomists for standard genome sequencing and annotation.</title>
        <authorList>
            <consortium name="The Broad Institute Genomics Platform"/>
            <consortium name="The Broad Institute Genome Sequencing Center for Infectious Disease"/>
            <person name="Wu L."/>
            <person name="Ma J."/>
        </authorList>
    </citation>
    <scope>NUCLEOTIDE SEQUENCE [LARGE SCALE GENOMIC DNA]</scope>
    <source>
        <strain evidence="6">NBRC 107715</strain>
    </source>
</reference>
<dbReference type="Pfam" id="PF07811">
    <property type="entry name" value="TadE"/>
    <property type="match status" value="1"/>
</dbReference>
<sequence length="195" mass="21567">MRSRLPPLARAARAVARRSRLARDCRGATAVEFALVALPFLSLLCVIVEAGFVFLSQQTLDIAVDRASRLLRTGEFQQNADGTEPTGRLRRLMCGNRIVFFRCDDVRLDVTRADRFSASQVPPAFDSTRKDFVVSFGTRFDCPEGNDVVAVRAAVPVLRPFSFLTIDGQAMSGGRQLLTSTSIFRTEPYQARSCS</sequence>
<feature type="domain" description="TadE-like" evidence="2">
    <location>
        <begin position="27"/>
        <end position="69"/>
    </location>
</feature>
<protein>
    <submittedName>
        <fullName evidence="3">Pilus assembly protein TadG</fullName>
    </submittedName>
</protein>
<reference evidence="3 5" key="3">
    <citation type="submission" date="2019-07" db="EMBL/GenBank/DDBJ databases">
        <title>Whole genome shotgun sequence of Methylobacterium oxalidis NBRC 107715.</title>
        <authorList>
            <person name="Hosoyama A."/>
            <person name="Uohara A."/>
            <person name="Ohji S."/>
            <person name="Ichikawa N."/>
        </authorList>
    </citation>
    <scope>NUCLEOTIDE SEQUENCE [LARGE SCALE GENOMIC DNA]</scope>
    <source>
        <strain evidence="3 5">NBRC 107715</strain>
    </source>
</reference>
<evidence type="ECO:0000313" key="5">
    <source>
        <dbReference type="Proteomes" id="UP000321960"/>
    </source>
</evidence>
<dbReference type="OrthoDB" id="7349713at2"/>
<comment type="caution">
    <text evidence="3">The sequence shown here is derived from an EMBL/GenBank/DDBJ whole genome shotgun (WGS) entry which is preliminary data.</text>
</comment>
<dbReference type="AlphaFoldDB" id="A0A512IZ76"/>
<dbReference type="EMBL" id="BJZU01000016">
    <property type="protein sequence ID" value="GEP03011.1"/>
    <property type="molecule type" value="Genomic_DNA"/>
</dbReference>
<reference evidence="4" key="4">
    <citation type="submission" date="2023-01" db="EMBL/GenBank/DDBJ databases">
        <title>Draft genome sequence of Methylobacterium oxalidis strain NBRC 107715.</title>
        <authorList>
            <person name="Sun Q."/>
            <person name="Mori K."/>
        </authorList>
    </citation>
    <scope>NUCLEOTIDE SEQUENCE</scope>
    <source>
        <strain evidence="4">NBRC 107715</strain>
    </source>
</reference>
<accession>A0A512IZ76</accession>
<feature type="transmembrane region" description="Helical" evidence="1">
    <location>
        <begin position="27"/>
        <end position="55"/>
    </location>
</feature>
<keyword evidence="1" id="KW-0812">Transmembrane</keyword>
<evidence type="ECO:0000259" key="2">
    <source>
        <dbReference type="Pfam" id="PF07811"/>
    </source>
</evidence>
<keyword evidence="1" id="KW-1133">Transmembrane helix</keyword>
<keyword evidence="6" id="KW-1185">Reference proteome</keyword>
<name>A0A512IZ76_9HYPH</name>
<dbReference type="Proteomes" id="UP000321960">
    <property type="component" value="Unassembled WGS sequence"/>
</dbReference>
<keyword evidence="1" id="KW-0472">Membrane</keyword>
<reference evidence="4" key="1">
    <citation type="journal article" date="2014" name="Int. J. Syst. Evol. Microbiol.">
        <title>Complete genome of a new Firmicutes species belonging to the dominant human colonic microbiota ('Ruminococcus bicirculans') reveals two chromosomes and a selective capacity to utilize plant glucans.</title>
        <authorList>
            <consortium name="NISC Comparative Sequencing Program"/>
            <person name="Wegmann U."/>
            <person name="Louis P."/>
            <person name="Goesmann A."/>
            <person name="Henrissat B."/>
            <person name="Duncan S.H."/>
            <person name="Flint H.J."/>
        </authorList>
    </citation>
    <scope>NUCLEOTIDE SEQUENCE</scope>
    <source>
        <strain evidence="4">NBRC 107715</strain>
    </source>
</reference>
<dbReference type="RefSeq" id="WP_147024745.1">
    <property type="nucleotide sequence ID" value="NZ_BJZU01000016.1"/>
</dbReference>
<gene>
    <name evidence="3" type="primary">tadG2</name>
    <name evidence="4" type="ORF">GCM10007888_43260</name>
    <name evidence="3" type="ORF">MOX02_10490</name>
</gene>
<dbReference type="Proteomes" id="UP001156856">
    <property type="component" value="Unassembled WGS sequence"/>
</dbReference>
<proteinExistence type="predicted"/>